<organism evidence="2 3">
    <name type="scientific">Spinacia oleracea</name>
    <name type="common">Spinach</name>
    <dbReference type="NCBI Taxonomy" id="3562"/>
    <lineage>
        <taxon>Eukaryota</taxon>
        <taxon>Viridiplantae</taxon>
        <taxon>Streptophyta</taxon>
        <taxon>Embryophyta</taxon>
        <taxon>Tracheophyta</taxon>
        <taxon>Spermatophyta</taxon>
        <taxon>Magnoliopsida</taxon>
        <taxon>eudicotyledons</taxon>
        <taxon>Gunneridae</taxon>
        <taxon>Pentapetalae</taxon>
        <taxon>Caryophyllales</taxon>
        <taxon>Chenopodiaceae</taxon>
        <taxon>Chenopodioideae</taxon>
        <taxon>Anserineae</taxon>
        <taxon>Spinacia</taxon>
    </lineage>
</organism>
<evidence type="ECO:0000313" key="2">
    <source>
        <dbReference type="Proteomes" id="UP000813463"/>
    </source>
</evidence>
<reference evidence="3" key="2">
    <citation type="submission" date="2025-08" db="UniProtKB">
        <authorList>
            <consortium name="RefSeq"/>
        </authorList>
    </citation>
    <scope>IDENTIFICATION</scope>
    <source>
        <tissue evidence="3">Leaf</tissue>
    </source>
</reference>
<evidence type="ECO:0000256" key="1">
    <source>
        <dbReference type="ARBA" id="ARBA00007879"/>
    </source>
</evidence>
<dbReference type="RefSeq" id="XP_056682499.1">
    <property type="nucleotide sequence ID" value="XM_056826521.1"/>
</dbReference>
<dbReference type="InterPro" id="IPR037151">
    <property type="entry name" value="AlkB-like_sf"/>
</dbReference>
<name>A0ABM3QGM5_SPIOL</name>
<dbReference type="Gene3D" id="2.60.120.590">
    <property type="entry name" value="Alpha-ketoglutarate-dependent dioxygenase AlkB-like"/>
    <property type="match status" value="1"/>
</dbReference>
<gene>
    <name evidence="3" type="primary">LOC130459264</name>
</gene>
<evidence type="ECO:0000313" key="3">
    <source>
        <dbReference type="RefSeq" id="XP_056682499.1"/>
    </source>
</evidence>
<protein>
    <submittedName>
        <fullName evidence="3">RNA demethylase ALKBH10B-like</fullName>
    </submittedName>
</protein>
<dbReference type="Proteomes" id="UP000813463">
    <property type="component" value="Chromosome 4"/>
</dbReference>
<accession>A0ABM3QGM5</accession>
<sequence>MVNVVKGLKLYENLFNDQELFKLNDFVDELPVAGQNGEILASTALVILQDNIRIHLFVFWNQDDATLAMSMTPSTMRVEALGLQFVLWTRNTLKAGQSLLRVTVL</sequence>
<proteinExistence type="inferred from homology"/>
<dbReference type="GeneID" id="130459264"/>
<keyword evidence="2" id="KW-1185">Reference proteome</keyword>
<comment type="similarity">
    <text evidence="1">Belongs to the alkB family.</text>
</comment>
<reference evidence="2" key="1">
    <citation type="journal article" date="2021" name="Nat. Commun.">
        <title>Genomic analyses provide insights into spinach domestication and the genetic basis of agronomic traits.</title>
        <authorList>
            <person name="Cai X."/>
            <person name="Sun X."/>
            <person name="Xu C."/>
            <person name="Sun H."/>
            <person name="Wang X."/>
            <person name="Ge C."/>
            <person name="Zhang Z."/>
            <person name="Wang Q."/>
            <person name="Fei Z."/>
            <person name="Jiao C."/>
            <person name="Wang Q."/>
        </authorList>
    </citation>
    <scope>NUCLEOTIDE SEQUENCE [LARGE SCALE GENOMIC DNA]</scope>
    <source>
        <strain evidence="2">cv. Varoflay</strain>
    </source>
</reference>